<feature type="region of interest" description="Disordered" evidence="1">
    <location>
        <begin position="245"/>
        <end position="317"/>
    </location>
</feature>
<sequence>MEQKISSSYLHSLAGRVVRIYKGGPESRIGYLMDIQEDHLVLFNDEDGFLYYNINHIKSVCDSPQDEFKANLLQKAAKNDKDKLNPPPQIQAKSFWDVLKTMEQHTVRINRGGHHSKVGRLVSVKSDYAMLETEKEGLLYYYIHHIKSISWFTQQEKQTLETMPADDKTDTHEQTSYSKAESFENLLQELQYRWIRINGEGPESIEGVLSASSASDLTIVANQDVYRIPLFHIRMISQKIAQVNNDGGENKEQSNSTAKSSSTNAGKENSTKQQAASTKQNNKKEDGKKQEKEADKKQAGNKKENNRAKQKVEKNRE</sequence>
<evidence type="ECO:0000313" key="3">
    <source>
        <dbReference type="Proteomes" id="UP000217696"/>
    </source>
</evidence>
<keyword evidence="3" id="KW-1185">Reference proteome</keyword>
<dbReference type="KEGG" id="asoc:CB4_03737"/>
<accession>A0A0U5B0M3</accession>
<evidence type="ECO:0000256" key="1">
    <source>
        <dbReference type="SAM" id="MobiDB-lite"/>
    </source>
</evidence>
<proteinExistence type="predicted"/>
<reference evidence="2 3" key="1">
    <citation type="submission" date="2015-12" db="EMBL/GenBank/DDBJ databases">
        <title>Genome sequence of Aneurinibacillus soli.</title>
        <authorList>
            <person name="Lee J.S."/>
            <person name="Lee K.C."/>
            <person name="Kim K.K."/>
            <person name="Lee B.W."/>
        </authorList>
    </citation>
    <scope>NUCLEOTIDE SEQUENCE [LARGE SCALE GENOMIC DNA]</scope>
    <source>
        <strain evidence="2 3">CB4</strain>
    </source>
</reference>
<dbReference type="OrthoDB" id="2452727at2"/>
<dbReference type="RefSeq" id="WP_096467206.1">
    <property type="nucleotide sequence ID" value="NZ_AP017312.1"/>
</dbReference>
<dbReference type="EMBL" id="AP017312">
    <property type="protein sequence ID" value="BAU29537.1"/>
    <property type="molecule type" value="Genomic_DNA"/>
</dbReference>
<evidence type="ECO:0000313" key="2">
    <source>
        <dbReference type="EMBL" id="BAU29537.1"/>
    </source>
</evidence>
<dbReference type="AlphaFoldDB" id="A0A0U5B0M3"/>
<protein>
    <submittedName>
        <fullName evidence="2">Uncharacterized protein</fullName>
    </submittedName>
</protein>
<feature type="compositionally biased region" description="Basic and acidic residues" evidence="1">
    <location>
        <begin position="282"/>
        <end position="317"/>
    </location>
</feature>
<feature type="compositionally biased region" description="Low complexity" evidence="1">
    <location>
        <begin position="254"/>
        <end position="267"/>
    </location>
</feature>
<dbReference type="Proteomes" id="UP000217696">
    <property type="component" value="Chromosome"/>
</dbReference>
<name>A0A0U5B0M3_9BACL</name>
<organism evidence="2 3">
    <name type="scientific">Aneurinibacillus soli</name>
    <dbReference type="NCBI Taxonomy" id="1500254"/>
    <lineage>
        <taxon>Bacteria</taxon>
        <taxon>Bacillati</taxon>
        <taxon>Bacillota</taxon>
        <taxon>Bacilli</taxon>
        <taxon>Bacillales</taxon>
        <taxon>Paenibacillaceae</taxon>
        <taxon>Aneurinibacillus group</taxon>
        <taxon>Aneurinibacillus</taxon>
    </lineage>
</organism>
<gene>
    <name evidence="2" type="ORF">CB4_03737</name>
</gene>